<sequence length="65" mass="7626">MNSIVYVGVDVHKESYTLCCYRYDTDKVEYKQTIPSDYKLILKYMESMRKVYGEDATFICGYEAG</sequence>
<gene>
    <name evidence="1" type="ORF">BN569_00746</name>
</gene>
<evidence type="ECO:0008006" key="3">
    <source>
        <dbReference type="Google" id="ProtNLM"/>
    </source>
</evidence>
<name>R5LIU5_9FIRM</name>
<dbReference type="Proteomes" id="UP000018300">
    <property type="component" value="Unassembled WGS sequence"/>
</dbReference>
<accession>R5LIU5</accession>
<reference evidence="1" key="1">
    <citation type="submission" date="2012-11" db="EMBL/GenBank/DDBJ databases">
        <title>Dependencies among metagenomic species, viruses, plasmids and units of genetic variation.</title>
        <authorList>
            <person name="Nielsen H.B."/>
            <person name="Almeida M."/>
            <person name="Juncker A.S."/>
            <person name="Rasmussen S."/>
            <person name="Li J."/>
            <person name="Sunagawa S."/>
            <person name="Plichta D."/>
            <person name="Gautier L."/>
            <person name="Le Chatelier E."/>
            <person name="Peletier E."/>
            <person name="Bonde I."/>
            <person name="Nielsen T."/>
            <person name="Manichanh C."/>
            <person name="Arumugam M."/>
            <person name="Batto J."/>
            <person name="Santos M.B.Q.D."/>
            <person name="Blom N."/>
            <person name="Borruel N."/>
            <person name="Burgdorf K.S."/>
            <person name="Boumezbeur F."/>
            <person name="Casellas F."/>
            <person name="Dore J."/>
            <person name="Guarner F."/>
            <person name="Hansen T."/>
            <person name="Hildebrand F."/>
            <person name="Kaas R.S."/>
            <person name="Kennedy S."/>
            <person name="Kristiansen K."/>
            <person name="Kultima J.R."/>
            <person name="Leonard P."/>
            <person name="Levenez F."/>
            <person name="Lund O."/>
            <person name="Moumen B."/>
            <person name="Le Paslier D."/>
            <person name="Pons N."/>
            <person name="Pedersen O."/>
            <person name="Prifti E."/>
            <person name="Qin J."/>
            <person name="Raes J."/>
            <person name="Tap J."/>
            <person name="Tims S."/>
            <person name="Ussery D.W."/>
            <person name="Yamada T."/>
            <person name="MetaHit consortium"/>
            <person name="Renault P."/>
            <person name="Sicheritz-Ponten T."/>
            <person name="Bork P."/>
            <person name="Wang J."/>
            <person name="Brunak S."/>
            <person name="Ehrlich S.D."/>
        </authorList>
    </citation>
    <scope>NUCLEOTIDE SEQUENCE [LARGE SCALE GENOMIC DNA]</scope>
</reference>
<dbReference type="EMBL" id="CAYU010000063">
    <property type="protein sequence ID" value="CCY77419.1"/>
    <property type="molecule type" value="Genomic_DNA"/>
</dbReference>
<comment type="caution">
    <text evidence="1">The sequence shown here is derived from an EMBL/GenBank/DDBJ whole genome shotgun (WGS) entry which is preliminary data.</text>
</comment>
<protein>
    <recommendedName>
        <fullName evidence="3">Transposase</fullName>
    </recommendedName>
</protein>
<evidence type="ECO:0000313" key="1">
    <source>
        <dbReference type="EMBL" id="CCY77419.1"/>
    </source>
</evidence>
<evidence type="ECO:0000313" key="2">
    <source>
        <dbReference type="Proteomes" id="UP000018300"/>
    </source>
</evidence>
<organism evidence="1 2">
    <name type="scientific">Eshraghiella crossota CAG:259</name>
    <dbReference type="NCBI Taxonomy" id="1263062"/>
    <lineage>
        <taxon>Bacteria</taxon>
        <taxon>Bacillati</taxon>
        <taxon>Bacillota</taxon>
        <taxon>Clostridia</taxon>
        <taxon>Lachnospirales</taxon>
        <taxon>Lachnospiraceae</taxon>
        <taxon>Eshraghiella</taxon>
    </lineage>
</organism>
<dbReference type="AlphaFoldDB" id="R5LIU5"/>
<proteinExistence type="predicted"/>